<dbReference type="NCBIfam" id="TIGR00526">
    <property type="entry name" value="folB_dom"/>
    <property type="match status" value="1"/>
</dbReference>
<dbReference type="CDD" id="cd00534">
    <property type="entry name" value="DHNA_DHNTPE"/>
    <property type="match status" value="1"/>
</dbReference>
<dbReference type="InterPro" id="IPR006157">
    <property type="entry name" value="FolB_dom"/>
</dbReference>
<evidence type="ECO:0000259" key="8">
    <source>
        <dbReference type="SMART" id="SM00905"/>
    </source>
</evidence>
<evidence type="ECO:0000313" key="9">
    <source>
        <dbReference type="EMBL" id="CZQ91685.1"/>
    </source>
</evidence>
<dbReference type="SMART" id="SM00905">
    <property type="entry name" value="FolB"/>
    <property type="match status" value="1"/>
</dbReference>
<accession>A0A143YK22</accession>
<evidence type="ECO:0000256" key="5">
    <source>
        <dbReference type="ARBA" id="ARBA00023239"/>
    </source>
</evidence>
<keyword evidence="10" id="KW-1185">Reference proteome</keyword>
<dbReference type="UniPathway" id="UPA00077">
    <property type="reaction ID" value="UER00154"/>
</dbReference>
<evidence type="ECO:0000256" key="4">
    <source>
        <dbReference type="ARBA" id="ARBA00022909"/>
    </source>
</evidence>
<dbReference type="FunFam" id="3.30.1130.10:FF:000003">
    <property type="entry name" value="7,8-dihydroneopterin aldolase"/>
    <property type="match status" value="1"/>
</dbReference>
<dbReference type="EC" id="4.1.2.25" evidence="7"/>
<evidence type="ECO:0000256" key="7">
    <source>
        <dbReference type="RuleBase" id="RU362079"/>
    </source>
</evidence>
<sequence>MDKIFLNNLQFYAFHGLHPEEKKLGQRFNVDVILYTDTKTAGYSDKMEDSIHYGHAYKAVKAVVEEENFNLIEALAEHIAIALLQKFDSLQACRVKVIKPDPPIVGHYDSVAVEIYREREIG</sequence>
<dbReference type="PANTHER" id="PTHR42844:SF1">
    <property type="entry name" value="DIHYDRONEOPTERIN ALDOLASE 1-RELATED"/>
    <property type="match status" value="1"/>
</dbReference>
<feature type="domain" description="Dihydroneopterin aldolase/epimerase" evidence="8">
    <location>
        <begin position="4"/>
        <end position="117"/>
    </location>
</feature>
<dbReference type="RefSeq" id="WP_087032921.1">
    <property type="nucleotide sequence ID" value="NZ_FJNE01000003.1"/>
</dbReference>
<comment type="similarity">
    <text evidence="3 7">Belongs to the DHNA family.</text>
</comment>
<dbReference type="Pfam" id="PF02152">
    <property type="entry name" value="FolB"/>
    <property type="match status" value="1"/>
</dbReference>
<organism evidence="9 10">
    <name type="scientific">Trichococcus palustris</name>
    <dbReference type="NCBI Taxonomy" id="140314"/>
    <lineage>
        <taxon>Bacteria</taxon>
        <taxon>Bacillati</taxon>
        <taxon>Bacillota</taxon>
        <taxon>Bacilli</taxon>
        <taxon>Lactobacillales</taxon>
        <taxon>Carnobacteriaceae</taxon>
        <taxon>Trichococcus</taxon>
    </lineage>
</organism>
<evidence type="ECO:0000313" key="10">
    <source>
        <dbReference type="Proteomes" id="UP000242754"/>
    </source>
</evidence>
<dbReference type="GO" id="GO:0004150">
    <property type="term" value="F:dihydroneopterin aldolase activity"/>
    <property type="evidence" value="ECO:0007669"/>
    <property type="project" value="UniProtKB-UniRule"/>
</dbReference>
<evidence type="ECO:0000256" key="6">
    <source>
        <dbReference type="ARBA" id="ARBA00037702"/>
    </source>
</evidence>
<comment type="catalytic activity">
    <reaction evidence="1 7">
        <text>7,8-dihydroneopterin = 6-hydroxymethyl-7,8-dihydropterin + glycolaldehyde</text>
        <dbReference type="Rhea" id="RHEA:10540"/>
        <dbReference type="ChEBI" id="CHEBI:17001"/>
        <dbReference type="ChEBI" id="CHEBI:17071"/>
        <dbReference type="ChEBI" id="CHEBI:44841"/>
        <dbReference type="EC" id="4.1.2.25"/>
    </reaction>
</comment>
<evidence type="ECO:0000256" key="1">
    <source>
        <dbReference type="ARBA" id="ARBA00001353"/>
    </source>
</evidence>
<dbReference type="STRING" id="140314.SAMN04488076_11532"/>
<gene>
    <name evidence="9" type="ORF">Tpal_1449</name>
</gene>
<dbReference type="SUPFAM" id="SSF55620">
    <property type="entry name" value="Tetrahydrobiopterin biosynthesis enzymes-like"/>
    <property type="match status" value="1"/>
</dbReference>
<dbReference type="OrthoDB" id="9803748at2"/>
<dbReference type="GO" id="GO:0005737">
    <property type="term" value="C:cytoplasm"/>
    <property type="evidence" value="ECO:0007669"/>
    <property type="project" value="TreeGrafter"/>
</dbReference>
<dbReference type="Proteomes" id="UP000242754">
    <property type="component" value="Unassembled WGS sequence"/>
</dbReference>
<dbReference type="InterPro" id="IPR006156">
    <property type="entry name" value="Dihydroneopterin_aldolase"/>
</dbReference>
<comment type="pathway">
    <text evidence="2 7">Cofactor biosynthesis; tetrahydrofolate biosynthesis; 2-amino-4-hydroxy-6-hydroxymethyl-7,8-dihydropteridine diphosphate from 7,8-dihydroneopterin triphosphate: step 3/4.</text>
</comment>
<name>A0A143YK22_9LACT</name>
<evidence type="ECO:0000256" key="3">
    <source>
        <dbReference type="ARBA" id="ARBA00005708"/>
    </source>
</evidence>
<protein>
    <recommendedName>
        <fullName evidence="7">7,8-dihydroneopterin aldolase</fullName>
        <ecNumber evidence="7">4.1.2.25</ecNumber>
    </recommendedName>
</protein>
<dbReference type="AlphaFoldDB" id="A0A143YK22"/>
<proteinExistence type="inferred from homology"/>
<dbReference type="InterPro" id="IPR043133">
    <property type="entry name" value="GTP-CH-I_C/QueF"/>
</dbReference>
<dbReference type="GO" id="GO:0046656">
    <property type="term" value="P:folic acid biosynthetic process"/>
    <property type="evidence" value="ECO:0007669"/>
    <property type="project" value="UniProtKB-UniRule"/>
</dbReference>
<comment type="function">
    <text evidence="6 7">Catalyzes the conversion of 7,8-dihydroneopterin to 6-hydroxymethyl-7,8-dihydropterin.</text>
</comment>
<dbReference type="NCBIfam" id="TIGR00525">
    <property type="entry name" value="folB"/>
    <property type="match status" value="1"/>
</dbReference>
<dbReference type="PANTHER" id="PTHR42844">
    <property type="entry name" value="DIHYDRONEOPTERIN ALDOLASE 1-RELATED"/>
    <property type="match status" value="1"/>
</dbReference>
<keyword evidence="5 7" id="KW-0456">Lyase</keyword>
<keyword evidence="4 7" id="KW-0289">Folate biosynthesis</keyword>
<dbReference type="GO" id="GO:0046654">
    <property type="term" value="P:tetrahydrofolate biosynthetic process"/>
    <property type="evidence" value="ECO:0007669"/>
    <property type="project" value="UniProtKB-UniRule"/>
</dbReference>
<reference evidence="9 10" key="1">
    <citation type="submission" date="2016-02" db="EMBL/GenBank/DDBJ databases">
        <authorList>
            <person name="Wen L."/>
            <person name="He K."/>
            <person name="Yang H."/>
        </authorList>
    </citation>
    <scope>NUCLEOTIDE SEQUENCE [LARGE SCALE GENOMIC DNA]</scope>
    <source>
        <strain evidence="9">Trichococcus palustris</strain>
    </source>
</reference>
<evidence type="ECO:0000256" key="2">
    <source>
        <dbReference type="ARBA" id="ARBA00005013"/>
    </source>
</evidence>
<dbReference type="Gene3D" id="3.30.1130.10">
    <property type="match status" value="1"/>
</dbReference>
<dbReference type="EMBL" id="FJNE01000003">
    <property type="protein sequence ID" value="CZQ91685.1"/>
    <property type="molecule type" value="Genomic_DNA"/>
</dbReference>